<reference evidence="2 3" key="1">
    <citation type="submission" date="2018-09" db="EMBL/GenBank/DDBJ databases">
        <title>YIM PH21274 draft genome.</title>
        <authorList>
            <person name="Miao C."/>
        </authorList>
    </citation>
    <scope>NUCLEOTIDE SEQUENCE [LARGE SCALE GENOMIC DNA]</scope>
    <source>
        <strain evidence="2 3">YIM PH 21724</strain>
    </source>
</reference>
<accession>A0A3A4L8D8</accession>
<organism evidence="2 3">
    <name type="scientific">Nocardia panacis</name>
    <dbReference type="NCBI Taxonomy" id="2340916"/>
    <lineage>
        <taxon>Bacteria</taxon>
        <taxon>Bacillati</taxon>
        <taxon>Actinomycetota</taxon>
        <taxon>Actinomycetes</taxon>
        <taxon>Mycobacteriales</taxon>
        <taxon>Nocardiaceae</taxon>
        <taxon>Nocardia</taxon>
    </lineage>
</organism>
<dbReference type="Proteomes" id="UP000266677">
    <property type="component" value="Unassembled WGS sequence"/>
</dbReference>
<name>A0A3A4L8D8_9NOCA</name>
<protein>
    <submittedName>
        <fullName evidence="2">Uncharacterized protein</fullName>
    </submittedName>
</protein>
<feature type="region of interest" description="Disordered" evidence="1">
    <location>
        <begin position="68"/>
        <end position="88"/>
    </location>
</feature>
<gene>
    <name evidence="2" type="ORF">D5S18_03040</name>
</gene>
<evidence type="ECO:0000313" key="3">
    <source>
        <dbReference type="Proteomes" id="UP000266677"/>
    </source>
</evidence>
<evidence type="ECO:0000256" key="1">
    <source>
        <dbReference type="SAM" id="MobiDB-lite"/>
    </source>
</evidence>
<evidence type="ECO:0000313" key="2">
    <source>
        <dbReference type="EMBL" id="RJO79321.1"/>
    </source>
</evidence>
<keyword evidence="3" id="KW-1185">Reference proteome</keyword>
<dbReference type="EMBL" id="QZFU01000010">
    <property type="protein sequence ID" value="RJO79321.1"/>
    <property type="molecule type" value="Genomic_DNA"/>
</dbReference>
<proteinExistence type="predicted"/>
<comment type="caution">
    <text evidence="2">The sequence shown here is derived from an EMBL/GenBank/DDBJ whole genome shotgun (WGS) entry which is preliminary data.</text>
</comment>
<dbReference type="AlphaFoldDB" id="A0A3A4L8D8"/>
<sequence length="88" mass="9794">MADRKPPSAELADLQAIRRALMDDIDSSRGVGRAQLAKALLDVLERIRELAPPEVQEVTPLDELARRRADRESAAPDTHIAFRKPLRG</sequence>